<gene>
    <name evidence="2" type="ORF">PECAL_3P18200</name>
</gene>
<evidence type="ECO:0000313" key="3">
    <source>
        <dbReference type="Proteomes" id="UP000789595"/>
    </source>
</evidence>
<dbReference type="AlphaFoldDB" id="A0A8J2SR34"/>
<dbReference type="Proteomes" id="UP000789595">
    <property type="component" value="Unassembled WGS sequence"/>
</dbReference>
<dbReference type="OrthoDB" id="686384at2759"/>
<protein>
    <submittedName>
        <fullName evidence="2">Uncharacterized protein</fullName>
    </submittedName>
</protein>
<dbReference type="EMBL" id="CAKKNE010000003">
    <property type="protein sequence ID" value="CAH0371862.1"/>
    <property type="molecule type" value="Genomic_DNA"/>
</dbReference>
<reference evidence="2" key="1">
    <citation type="submission" date="2021-11" db="EMBL/GenBank/DDBJ databases">
        <authorList>
            <consortium name="Genoscope - CEA"/>
            <person name="William W."/>
        </authorList>
    </citation>
    <scope>NUCLEOTIDE SEQUENCE</scope>
</reference>
<comment type="caution">
    <text evidence="2">The sequence shown here is derived from an EMBL/GenBank/DDBJ whole genome shotgun (WGS) entry which is preliminary data.</text>
</comment>
<organism evidence="2 3">
    <name type="scientific">Pelagomonas calceolata</name>
    <dbReference type="NCBI Taxonomy" id="35677"/>
    <lineage>
        <taxon>Eukaryota</taxon>
        <taxon>Sar</taxon>
        <taxon>Stramenopiles</taxon>
        <taxon>Ochrophyta</taxon>
        <taxon>Pelagophyceae</taxon>
        <taxon>Pelagomonadales</taxon>
        <taxon>Pelagomonadaceae</taxon>
        <taxon>Pelagomonas</taxon>
    </lineage>
</organism>
<keyword evidence="3" id="KW-1185">Reference proteome</keyword>
<feature type="region of interest" description="Disordered" evidence="1">
    <location>
        <begin position="118"/>
        <end position="141"/>
    </location>
</feature>
<evidence type="ECO:0000256" key="1">
    <source>
        <dbReference type="SAM" id="MobiDB-lite"/>
    </source>
</evidence>
<proteinExistence type="predicted"/>
<name>A0A8J2SR34_9STRA</name>
<accession>A0A8J2SR34</accession>
<evidence type="ECO:0000313" key="2">
    <source>
        <dbReference type="EMBL" id="CAH0371862.1"/>
    </source>
</evidence>
<sequence>MLSASETDRTTVEARPRAEAEQLLEDNLQLKRHKLEEASTCDGVVKLIKRYDRDRHATLDELNAGLAGIISRRTKLRRERRIRDEWEAEVVALQAQVHADGPRYKRLRNIKQKIAADLERDKQQVKQRQASVDETTAARPPHSVSVTPLELEFWVNGKVDANDTSLADLKALELGDHPKEAITHLRGLKKGRRELQTKFKREANYWSRAYREIARRGHKVLFFLCERLNIHVIDPPLEDAAAEDTKVRPLDFVTTVPSHDAKHGDVVFESECKAAFRYFPRVGATWKATEPPVAKALRESEINEDVHATRPGLAKILRMCTYLSAFNLNKVKNDEKCVMRYVDEKEVSLCPRNDENVCVCDRDGNAVLRLLRWKGEAEEVNQVATQLAKFEDADDLGIDKYVGDRASAYDTYYKASVTPYTYQEGSRKSMDAYVHRSSRNKPWRADRGALLRRMLAEGLEIVFSCVKAPWFDASEPTKPRN</sequence>